<dbReference type="RefSeq" id="WP_165002305.1">
    <property type="nucleotide sequence ID" value="NZ_CP064955.1"/>
</dbReference>
<evidence type="ECO:0000313" key="2">
    <source>
        <dbReference type="EMBL" id="QPK83026.1"/>
    </source>
</evidence>
<dbReference type="KEGG" id="cqn:G7Y29_09310"/>
<dbReference type="EMBL" id="CP064955">
    <property type="protein sequence ID" value="QPK83026.1"/>
    <property type="molecule type" value="Genomic_DNA"/>
</dbReference>
<protein>
    <recommendedName>
        <fullName evidence="1">SGNH hydrolase-type esterase domain-containing protein</fullName>
    </recommendedName>
</protein>
<dbReference type="SUPFAM" id="SSF52266">
    <property type="entry name" value="SGNH hydrolase"/>
    <property type="match status" value="1"/>
</dbReference>
<feature type="domain" description="SGNH hydrolase-type esterase" evidence="1">
    <location>
        <begin position="10"/>
        <end position="244"/>
    </location>
</feature>
<accession>A0A7T0PEB9</accession>
<evidence type="ECO:0000313" key="3">
    <source>
        <dbReference type="Proteomes" id="UP000594586"/>
    </source>
</evidence>
<sequence length="253" mass="26068">MGEPGTLVNIGDSIAADPTVNDWFPYWVNIPTVARAASPIGCPTGANTFGKQVARGLGLDELDYSCTGMAATKPKNKSLGETFATAIADGALSVNTRRVLVTIGANDAYDATYNPAPGNVDAFVEAAAGAVDEIKAAAPNARVQIVGYPTIADGDFICPLHVIPSGIAAAPAVSVPQVRAVEVVAQEMQVRLAQRTGVEFVDMKPSTAANGMCSPDGQRQYAGVIDTTGPGNNLPFHANAAGHAHIAEVLLRS</sequence>
<keyword evidence="3" id="KW-1185">Reference proteome</keyword>
<gene>
    <name evidence="2" type="ORF">G7Y29_09310</name>
</gene>
<dbReference type="Pfam" id="PF13472">
    <property type="entry name" value="Lipase_GDSL_2"/>
    <property type="match status" value="1"/>
</dbReference>
<dbReference type="InterPro" id="IPR036514">
    <property type="entry name" value="SGNH_hydro_sf"/>
</dbReference>
<proteinExistence type="predicted"/>
<dbReference type="AlphaFoldDB" id="A0A7T0PEB9"/>
<name>A0A7T0PEB9_9CORY</name>
<evidence type="ECO:0000259" key="1">
    <source>
        <dbReference type="Pfam" id="PF13472"/>
    </source>
</evidence>
<dbReference type="Proteomes" id="UP000594586">
    <property type="component" value="Chromosome"/>
</dbReference>
<organism evidence="2 3">
    <name type="scientific">Corynebacterium qintianiae</name>
    <dbReference type="NCBI Taxonomy" id="2709392"/>
    <lineage>
        <taxon>Bacteria</taxon>
        <taxon>Bacillati</taxon>
        <taxon>Actinomycetota</taxon>
        <taxon>Actinomycetes</taxon>
        <taxon>Mycobacteriales</taxon>
        <taxon>Corynebacteriaceae</taxon>
        <taxon>Corynebacterium</taxon>
    </lineage>
</organism>
<reference evidence="2 3" key="1">
    <citation type="submission" date="2020-11" db="EMBL/GenBank/DDBJ databases">
        <title>Corynebacterium sp. MC1420.</title>
        <authorList>
            <person name="Zhou J."/>
        </authorList>
    </citation>
    <scope>NUCLEOTIDE SEQUENCE [LARGE SCALE GENOMIC DNA]</scope>
    <source>
        <strain evidence="2 3">MC1420</strain>
    </source>
</reference>
<dbReference type="Gene3D" id="3.40.50.1110">
    <property type="entry name" value="SGNH hydrolase"/>
    <property type="match status" value="1"/>
</dbReference>
<dbReference type="InterPro" id="IPR013830">
    <property type="entry name" value="SGNH_hydro"/>
</dbReference>